<dbReference type="SUPFAM" id="SSF48295">
    <property type="entry name" value="TrpR-like"/>
    <property type="match status" value="1"/>
</dbReference>
<dbReference type="NCBIfam" id="NF033516">
    <property type="entry name" value="transpos_IS3"/>
    <property type="match status" value="1"/>
</dbReference>
<reference evidence="4 5" key="1">
    <citation type="submission" date="2023-10" db="EMBL/GenBank/DDBJ databases">
        <authorList>
            <person name="Botero Cardona J."/>
        </authorList>
    </citation>
    <scope>NUCLEOTIDE SEQUENCE [LARGE SCALE GENOMIC DNA]</scope>
    <source>
        <strain evidence="4 5">R-54839</strain>
    </source>
</reference>
<dbReference type="Gene3D" id="3.30.420.10">
    <property type="entry name" value="Ribonuclease H-like superfamily/Ribonuclease H"/>
    <property type="match status" value="1"/>
</dbReference>
<feature type="region of interest" description="Disordered" evidence="2">
    <location>
        <begin position="112"/>
        <end position="145"/>
    </location>
</feature>
<dbReference type="RefSeq" id="WP_338346314.1">
    <property type="nucleotide sequence ID" value="NZ_CAUZLR010000009.1"/>
</dbReference>
<keyword evidence="5" id="KW-1185">Reference proteome</keyword>
<dbReference type="Proteomes" id="UP001314261">
    <property type="component" value="Unassembled WGS sequence"/>
</dbReference>
<name>A0ABM9MYJ0_9LACO</name>
<dbReference type="InterPro" id="IPR036397">
    <property type="entry name" value="RNaseH_sf"/>
</dbReference>
<sequence length="471" mass="55123">MTKLSIEDKINIYNLWKNEHLSIKNIAKKYGISFGSLTYPMALIDRYGIECLNRTYHFYSSDFKEKVVLEMLDGKDSIYEIGLKYALPSNGMLHNWLRSYRENGYTIVTKKKGRKVNGHASRKASGRRNQTAQKRQKSLTREELKAAHNQRIHKKIRCLSGRTNRTRKAGQAEEVTKAVTQLRRELNLALTFILDVINSSTELPHLSRSDYYYTLKKVDKDDKNKGLIERIRVIFKEHHSRYGYRRITLQLKREGIIVNHKKVKRLTTIMGLHALHNRKRNRYSSYQGTVGKIKKNQIKADFHALKPDQKWYADITEFNLRGEKTYLSALLDGCTQEIIAHSVSKHPTHGHTMVMMKKASLVHPNTKQLTFHTDQGWQYQHGHFQKWLSNHGMTQSMSRKGKSTDNGLIESFFATLKREMFHGFEQDFQNVAELNQAIYDYINYYNTKRIKSKLKGRTPMEYRAFVLKQAQ</sequence>
<dbReference type="InterPro" id="IPR012337">
    <property type="entry name" value="RNaseH-like_sf"/>
</dbReference>
<dbReference type="InterPro" id="IPR025948">
    <property type="entry name" value="HTH-like_dom"/>
</dbReference>
<comment type="function">
    <text evidence="1">Involved in the transposition of the insertion sequence.</text>
</comment>
<evidence type="ECO:0000313" key="4">
    <source>
        <dbReference type="EMBL" id="CAK1249393.1"/>
    </source>
</evidence>
<dbReference type="InterPro" id="IPR010921">
    <property type="entry name" value="Trp_repressor/repl_initiator"/>
</dbReference>
<evidence type="ECO:0000259" key="3">
    <source>
        <dbReference type="PROSITE" id="PS50994"/>
    </source>
</evidence>
<evidence type="ECO:0000256" key="1">
    <source>
        <dbReference type="ARBA" id="ARBA00002286"/>
    </source>
</evidence>
<dbReference type="PANTHER" id="PTHR46889">
    <property type="entry name" value="TRANSPOSASE INSF FOR INSERTION SEQUENCE IS3B-RELATED"/>
    <property type="match status" value="1"/>
</dbReference>
<dbReference type="EMBL" id="CAUZLR010000009">
    <property type="protein sequence ID" value="CAK1249393.1"/>
    <property type="molecule type" value="Genomic_DNA"/>
</dbReference>
<comment type="caution">
    <text evidence="4">The sequence shown here is derived from an EMBL/GenBank/DDBJ whole genome shotgun (WGS) entry which is preliminary data.</text>
</comment>
<dbReference type="InterPro" id="IPR050900">
    <property type="entry name" value="Transposase_IS3/IS150/IS904"/>
</dbReference>
<evidence type="ECO:0000313" key="5">
    <source>
        <dbReference type="Proteomes" id="UP001314261"/>
    </source>
</evidence>
<protein>
    <submittedName>
        <fullName evidence="4">Transposase InsO and inactivated derivatives (Tra5)</fullName>
    </submittedName>
</protein>
<accession>A0ABM9MYJ0</accession>
<dbReference type="Pfam" id="PF13333">
    <property type="entry name" value="rve_2"/>
    <property type="match status" value="1"/>
</dbReference>
<proteinExistence type="predicted"/>
<dbReference type="InterPro" id="IPR001584">
    <property type="entry name" value="Integrase_cat-core"/>
</dbReference>
<gene>
    <name evidence="4" type="ORF">R54839_PPFHFPJH_01279</name>
</gene>
<dbReference type="InterPro" id="IPR048020">
    <property type="entry name" value="Transpos_IS3"/>
</dbReference>
<dbReference type="PROSITE" id="PS50994">
    <property type="entry name" value="INTEGRASE"/>
    <property type="match status" value="1"/>
</dbReference>
<dbReference type="SUPFAM" id="SSF53098">
    <property type="entry name" value="Ribonuclease H-like"/>
    <property type="match status" value="1"/>
</dbReference>
<dbReference type="PANTHER" id="PTHR46889:SF4">
    <property type="entry name" value="TRANSPOSASE INSO FOR INSERTION SEQUENCE ELEMENT IS911B-RELATED"/>
    <property type="match status" value="1"/>
</dbReference>
<dbReference type="Pfam" id="PF13276">
    <property type="entry name" value="HTH_21"/>
    <property type="match status" value="1"/>
</dbReference>
<dbReference type="Pfam" id="PF00665">
    <property type="entry name" value="rve"/>
    <property type="match status" value="1"/>
</dbReference>
<organism evidence="4 5">
    <name type="scientific">Fructobacillus fructosus</name>
    <dbReference type="NCBI Taxonomy" id="1631"/>
    <lineage>
        <taxon>Bacteria</taxon>
        <taxon>Bacillati</taxon>
        <taxon>Bacillota</taxon>
        <taxon>Bacilli</taxon>
        <taxon>Lactobacillales</taxon>
        <taxon>Lactobacillaceae</taxon>
        <taxon>Fructobacillus</taxon>
    </lineage>
</organism>
<evidence type="ECO:0000256" key="2">
    <source>
        <dbReference type="SAM" id="MobiDB-lite"/>
    </source>
</evidence>
<feature type="compositionally biased region" description="Basic residues" evidence="2">
    <location>
        <begin position="112"/>
        <end position="126"/>
    </location>
</feature>
<feature type="domain" description="Integrase catalytic" evidence="3">
    <location>
        <begin position="303"/>
        <end position="467"/>
    </location>
</feature>